<dbReference type="InterPro" id="IPR032171">
    <property type="entry name" value="COR-A"/>
</dbReference>
<keyword evidence="2" id="KW-0723">Serine/threonine-protein kinase</keyword>
<protein>
    <recommendedName>
        <fullName evidence="1">non-specific serine/threonine protein kinase</fullName>
        <ecNumber evidence="1">2.7.11.1</ecNumber>
    </recommendedName>
</protein>
<dbReference type="InterPro" id="IPR003591">
    <property type="entry name" value="Leu-rich_rpt_typical-subtyp"/>
</dbReference>
<dbReference type="GO" id="GO:0005524">
    <property type="term" value="F:ATP binding"/>
    <property type="evidence" value="ECO:0007669"/>
    <property type="project" value="UniProtKB-KW"/>
</dbReference>
<dbReference type="Proteomes" id="UP000234271">
    <property type="component" value="Chromosome"/>
</dbReference>
<keyword evidence="14" id="KW-1185">Reference proteome</keyword>
<evidence type="ECO:0000256" key="2">
    <source>
        <dbReference type="ARBA" id="ARBA00022527"/>
    </source>
</evidence>
<dbReference type="SMART" id="SM00365">
    <property type="entry name" value="LRR_SD22"/>
    <property type="match status" value="30"/>
</dbReference>
<dbReference type="Pfam" id="PF13855">
    <property type="entry name" value="LRR_8"/>
    <property type="match status" value="2"/>
</dbReference>
<evidence type="ECO:0000256" key="3">
    <source>
        <dbReference type="ARBA" id="ARBA00022614"/>
    </source>
</evidence>
<evidence type="ECO:0000256" key="10">
    <source>
        <dbReference type="ARBA" id="ARBA00047899"/>
    </source>
</evidence>
<evidence type="ECO:0000259" key="12">
    <source>
        <dbReference type="PROSITE" id="PS51424"/>
    </source>
</evidence>
<dbReference type="Gene3D" id="1.10.10.2200">
    <property type="match status" value="1"/>
</dbReference>
<dbReference type="InterPro" id="IPR006553">
    <property type="entry name" value="Leu-rich_rpt_Cys-con_subtyp"/>
</dbReference>
<keyword evidence="7" id="KW-0418">Kinase</keyword>
<evidence type="ECO:0000256" key="6">
    <source>
        <dbReference type="ARBA" id="ARBA00022741"/>
    </source>
</evidence>
<evidence type="ECO:0000256" key="7">
    <source>
        <dbReference type="ARBA" id="ARBA00022777"/>
    </source>
</evidence>
<keyword evidence="5" id="KW-0677">Repeat</keyword>
<dbReference type="InterPro" id="IPR025875">
    <property type="entry name" value="Leu-rich_rpt_4"/>
</dbReference>
<keyword evidence="8" id="KW-0067">ATP-binding</keyword>
<keyword evidence="4" id="KW-0808">Transferase</keyword>
<organism evidence="13 14">
    <name type="scientific">Beggiatoa leptomitoformis</name>
    <dbReference type="NCBI Taxonomy" id="288004"/>
    <lineage>
        <taxon>Bacteria</taxon>
        <taxon>Pseudomonadati</taxon>
        <taxon>Pseudomonadota</taxon>
        <taxon>Gammaproteobacteria</taxon>
        <taxon>Thiotrichales</taxon>
        <taxon>Thiotrichaceae</taxon>
        <taxon>Beggiatoa</taxon>
    </lineage>
</organism>
<evidence type="ECO:0000256" key="8">
    <source>
        <dbReference type="ARBA" id="ARBA00022840"/>
    </source>
</evidence>
<dbReference type="SUPFAM" id="SSF52058">
    <property type="entry name" value="L domain-like"/>
    <property type="match status" value="3"/>
</dbReference>
<dbReference type="PRINTS" id="PR00449">
    <property type="entry name" value="RASTRNSFRMNG"/>
</dbReference>
<dbReference type="Gene3D" id="3.30.310.200">
    <property type="match status" value="1"/>
</dbReference>
<keyword evidence="6" id="KW-0547">Nucleotide-binding</keyword>
<sequence length="1474" mass="163832">MPIPKTPTFLLKKIEACRAQQEKTLSLKEGDKFNNFRLLHIPPEVFTLTHLEHLDLCDNAIQIVPDEIKQLTQLKRLDLRGNPLSRVADIAGLVVHYADFQRLNIPAKNILGLKLTLFSYDPPTGIFACPNLIALEIRNHRLTQIPDWVFKLVNLTELNLSNNKLQNLSGLETLRNLSTLDLRDNRLTSLLGLETLRNLSALDLRGNQLTSLSGLETLANLSALDLRGNQLTSLSGLETLANLSALDLRSNRLTSLSGLETLANLSTLDLSFNQLTSLSGLETLVYLSSLDLSGNPLTSLSGLETLANLSTLDLSFNQLTSLSGLETLANLSSLHLSHNKLTSLSGLETLTNLSALDLSFNELTSLSGLEMLGYLSSLDLSRNDLTSLSGLETLANLSSLDLSRNDLISLSGLETLANLSSLDLSYNQLTSLSGLETLANLSFLNLSNNDLTSLSGLETLGNLSTLYLSGNQLTSLSGLETLGNLSSLNLSRNQLTSLSGLETLANLSFLNLSRNQLTSLSGLETLANLSFLNLSNNDLTSLSGLKTLAYLSSLDLSENQLASLSGLETLANLSFLNLSNNDLTSLSGLETLAYLSTLDLSENPLTSLSGLEMLANLSSLYLRDNQLTSLSGLETLANLSALDLRSNQLTSLLGLETLANLSALDLRSNQLTSLLGLETLANLSALDLRSNQLTSLSGLETLGNLSSLDLSYNQLTSLSGLGTLVNLSALNLSYNQLTSLSGLETLANLSTLDLSHNQSLHELPDNLFFLQKLEALQLEGTVLTYPPIEQLELGREGDANLFRVRNYLRQLAQGEQDYLYEAKLLIVGEGGAGKTTLANKIKDKTYQVPDSHVGSTEGIDVMTWYFAYNQEHQYRVNIWDFGGQEIYHATHQFFLTKRALYLLVADNRREDTDFYYWLNVVETLSDSSPILLIKNEKDDRQREINEPALKAQFANFKDSYATNLKTNSKDFSRFLEGLEHHLKQLRHIGMPLPKTWLDVRAELEKLSKTGNYIFLQEYLAICERYGFKNSGDKLQLSETLHELGVILHFQQDPLLRKTLFLNPAWATQAVYHVLDNKTVQNNYGKFTKDDLDQIWHESQYEGMHDDLLQLMLNFKLCYPLTYCQKTYIAPQLLGETQPDYQFDTQNTVTVYYKNYTFMPKGMLSQLIVILHKVIAEKQTLVWRSGVVLKKQETQAEIIEKYGNREISIRVAGRNRRDLLTEVMLELDKIHESYHKHLIYEVELPCSCAEPYYFNFKTLKDFAVDHAKIQCQKRSCRQMLDARDLLEGILNMKEETGKTSFSNISIGSVLEGILNMKEETGKTSFSNISIGSVAGDVSFNQADRDIVKNNDNRSINVSGNGNVVGDNATIYHTETHNTLNQGMQADLKSLREILLKIELGEDKAKVEKLLTTAENEVKKPEPDKEEVGSALDRVFKLVKKSGKLIGAVRTDLVPIAKNVGEWLGEHGGELSDFFQ</sequence>
<dbReference type="InterPro" id="IPR020859">
    <property type="entry name" value="ROC"/>
</dbReference>
<dbReference type="InterPro" id="IPR001611">
    <property type="entry name" value="Leu-rich_rpt"/>
</dbReference>
<dbReference type="EC" id="2.7.11.1" evidence="1"/>
<comment type="catalytic activity">
    <reaction evidence="11">
        <text>L-seryl-[protein] + ATP = O-phospho-L-seryl-[protein] + ADP + H(+)</text>
        <dbReference type="Rhea" id="RHEA:17989"/>
        <dbReference type="Rhea" id="RHEA-COMP:9863"/>
        <dbReference type="Rhea" id="RHEA-COMP:11604"/>
        <dbReference type="ChEBI" id="CHEBI:15378"/>
        <dbReference type="ChEBI" id="CHEBI:29999"/>
        <dbReference type="ChEBI" id="CHEBI:30616"/>
        <dbReference type="ChEBI" id="CHEBI:83421"/>
        <dbReference type="ChEBI" id="CHEBI:456216"/>
        <dbReference type="EC" id="2.7.11.1"/>
    </reaction>
</comment>
<dbReference type="SUPFAM" id="SSF52540">
    <property type="entry name" value="P-loop containing nucleoside triphosphate hydrolases"/>
    <property type="match status" value="1"/>
</dbReference>
<dbReference type="SMART" id="SM00367">
    <property type="entry name" value="LRR_CC"/>
    <property type="match status" value="10"/>
</dbReference>
<dbReference type="PANTHER" id="PTHR46652:SF3">
    <property type="entry name" value="LEUCINE-RICH REPEAT-CONTAINING PROTEIN 9"/>
    <property type="match status" value="1"/>
</dbReference>
<dbReference type="Pfam" id="PF25497">
    <property type="entry name" value="COR-B"/>
    <property type="match status" value="1"/>
</dbReference>
<comment type="catalytic activity">
    <reaction evidence="10">
        <text>L-threonyl-[protein] + ATP = O-phospho-L-threonyl-[protein] + ADP + H(+)</text>
        <dbReference type="Rhea" id="RHEA:46608"/>
        <dbReference type="Rhea" id="RHEA-COMP:11060"/>
        <dbReference type="Rhea" id="RHEA-COMP:11605"/>
        <dbReference type="ChEBI" id="CHEBI:15378"/>
        <dbReference type="ChEBI" id="CHEBI:30013"/>
        <dbReference type="ChEBI" id="CHEBI:30616"/>
        <dbReference type="ChEBI" id="CHEBI:61977"/>
        <dbReference type="ChEBI" id="CHEBI:456216"/>
        <dbReference type="EC" id="2.7.11.1"/>
    </reaction>
</comment>
<dbReference type="InterPro" id="IPR036388">
    <property type="entry name" value="WH-like_DNA-bd_sf"/>
</dbReference>
<dbReference type="Pfam" id="PF12799">
    <property type="entry name" value="LRR_4"/>
    <property type="match status" value="7"/>
</dbReference>
<dbReference type="EMBL" id="CP018889">
    <property type="protein sequence ID" value="AUI68027.1"/>
    <property type="molecule type" value="Genomic_DNA"/>
</dbReference>
<dbReference type="InterPro" id="IPR050836">
    <property type="entry name" value="SDS22/Internalin_LRR"/>
</dbReference>
<dbReference type="GO" id="GO:0009274">
    <property type="term" value="C:peptidoglycan-based cell wall"/>
    <property type="evidence" value="ECO:0007669"/>
    <property type="project" value="UniProtKB-ARBA"/>
</dbReference>
<dbReference type="InterPro" id="IPR027417">
    <property type="entry name" value="P-loop_NTPase"/>
</dbReference>
<dbReference type="Pfam" id="PF08477">
    <property type="entry name" value="Roc"/>
    <property type="match status" value="1"/>
</dbReference>
<dbReference type="Gene3D" id="3.80.10.10">
    <property type="entry name" value="Ribonuclease Inhibitor"/>
    <property type="match status" value="5"/>
</dbReference>
<dbReference type="PANTHER" id="PTHR46652">
    <property type="entry name" value="LEUCINE-RICH REPEAT AND IQ DOMAIN-CONTAINING PROTEIN 1-RELATED"/>
    <property type="match status" value="1"/>
</dbReference>
<dbReference type="Gene3D" id="1.10.10.10">
    <property type="entry name" value="Winged helix-like DNA-binding domain superfamily/Winged helix DNA-binding domain"/>
    <property type="match status" value="1"/>
</dbReference>
<dbReference type="OrthoDB" id="6309115at2"/>
<dbReference type="PRINTS" id="PR00019">
    <property type="entry name" value="LEURICHRPT"/>
</dbReference>
<evidence type="ECO:0000256" key="5">
    <source>
        <dbReference type="ARBA" id="ARBA00022737"/>
    </source>
</evidence>
<evidence type="ECO:0000256" key="1">
    <source>
        <dbReference type="ARBA" id="ARBA00012513"/>
    </source>
</evidence>
<name>A0A2N9YC09_9GAMM</name>
<keyword evidence="3" id="KW-0433">Leucine-rich repeat</keyword>
<dbReference type="SMART" id="SM00369">
    <property type="entry name" value="LRR_TYP"/>
    <property type="match status" value="25"/>
</dbReference>
<dbReference type="PROSITE" id="PS51424">
    <property type="entry name" value="ROC"/>
    <property type="match status" value="1"/>
</dbReference>
<dbReference type="GO" id="GO:0004674">
    <property type="term" value="F:protein serine/threonine kinase activity"/>
    <property type="evidence" value="ECO:0007669"/>
    <property type="project" value="UniProtKB-KW"/>
</dbReference>
<dbReference type="Pfam" id="PF16095">
    <property type="entry name" value="COR-A"/>
    <property type="match status" value="1"/>
</dbReference>
<dbReference type="InterPro" id="IPR057263">
    <property type="entry name" value="COR-B"/>
</dbReference>
<dbReference type="Gene3D" id="3.40.50.300">
    <property type="entry name" value="P-loop containing nucleotide triphosphate hydrolases"/>
    <property type="match status" value="1"/>
</dbReference>
<evidence type="ECO:0000256" key="11">
    <source>
        <dbReference type="ARBA" id="ARBA00048679"/>
    </source>
</evidence>
<feature type="domain" description="Roc" evidence="12">
    <location>
        <begin position="815"/>
        <end position="989"/>
    </location>
</feature>
<keyword evidence="9" id="KW-0342">GTP-binding</keyword>
<evidence type="ECO:0000313" key="13">
    <source>
        <dbReference type="EMBL" id="AUI68027.1"/>
    </source>
</evidence>
<dbReference type="InterPro" id="IPR032675">
    <property type="entry name" value="LRR_dom_sf"/>
</dbReference>
<dbReference type="Pfam" id="PF13516">
    <property type="entry name" value="LRR_6"/>
    <property type="match status" value="1"/>
</dbReference>
<evidence type="ECO:0000313" key="14">
    <source>
        <dbReference type="Proteomes" id="UP000234271"/>
    </source>
</evidence>
<dbReference type="RefSeq" id="WP_062148002.1">
    <property type="nucleotide sequence ID" value="NZ_CP012373.2"/>
</dbReference>
<evidence type="ECO:0000256" key="4">
    <source>
        <dbReference type="ARBA" id="ARBA00022679"/>
    </source>
</evidence>
<gene>
    <name evidence="13" type="ORF">BLE401_04470</name>
</gene>
<dbReference type="SMART" id="SM00364">
    <property type="entry name" value="LRR_BAC"/>
    <property type="match status" value="30"/>
</dbReference>
<dbReference type="FunFam" id="3.80.10.10:FF:001164">
    <property type="entry name" value="GH01279p"/>
    <property type="match status" value="1"/>
</dbReference>
<evidence type="ECO:0000256" key="9">
    <source>
        <dbReference type="ARBA" id="ARBA00023134"/>
    </source>
</evidence>
<reference evidence="14" key="1">
    <citation type="submission" date="2016-12" db="EMBL/GenBank/DDBJ databases">
        <title>Complete Genome Sequence of Beggiatoa leptomitiformis D-401.</title>
        <authorList>
            <person name="Fomenkov A."/>
            <person name="Vincze T."/>
            <person name="Grabovich M."/>
            <person name="Anton B.P."/>
            <person name="Dubinina G."/>
            <person name="Orlova M."/>
            <person name="Belousova E."/>
            <person name="Roberts R.J."/>
        </authorList>
    </citation>
    <scope>NUCLEOTIDE SEQUENCE [LARGE SCALE GENOMIC DNA]</scope>
    <source>
        <strain evidence="14">D-401</strain>
    </source>
</reference>
<dbReference type="PROSITE" id="PS51450">
    <property type="entry name" value="LRR"/>
    <property type="match status" value="29"/>
</dbReference>
<proteinExistence type="predicted"/>
<accession>A0A2N9YC09</accession>